<dbReference type="GO" id="GO:0000166">
    <property type="term" value="F:nucleotide binding"/>
    <property type="evidence" value="ECO:0007669"/>
    <property type="project" value="InterPro"/>
</dbReference>
<organism evidence="5 6">
    <name type="scientific">Yeguia hominis</name>
    <dbReference type="NCBI Taxonomy" id="2763662"/>
    <lineage>
        <taxon>Bacteria</taxon>
        <taxon>Bacillati</taxon>
        <taxon>Bacillota</taxon>
        <taxon>Clostridia</taxon>
        <taxon>Eubacteriales</taxon>
        <taxon>Yeguiaceae</taxon>
        <taxon>Yeguia</taxon>
    </lineage>
</organism>
<dbReference type="RefSeq" id="WP_249318200.1">
    <property type="nucleotide sequence ID" value="NZ_JACRSN010000003.1"/>
</dbReference>
<dbReference type="SUPFAM" id="SSF55347">
    <property type="entry name" value="Glyceraldehyde-3-phosphate dehydrogenase-like, C-terminal domain"/>
    <property type="match status" value="1"/>
</dbReference>
<accession>A0A926HQN5</accession>
<dbReference type="InterPro" id="IPR036291">
    <property type="entry name" value="NAD(P)-bd_dom_sf"/>
</dbReference>
<protein>
    <submittedName>
        <fullName evidence="5">Gfo/Idh/MocA family oxidoreductase</fullName>
    </submittedName>
</protein>
<dbReference type="Gene3D" id="3.30.360.10">
    <property type="entry name" value="Dihydrodipicolinate Reductase, domain 2"/>
    <property type="match status" value="1"/>
</dbReference>
<proteinExistence type="inferred from homology"/>
<dbReference type="Pfam" id="PF01408">
    <property type="entry name" value="GFO_IDH_MocA"/>
    <property type="match status" value="1"/>
</dbReference>
<dbReference type="EMBL" id="JACRSN010000003">
    <property type="protein sequence ID" value="MBC8532924.1"/>
    <property type="molecule type" value="Genomic_DNA"/>
</dbReference>
<comment type="caution">
    <text evidence="5">The sequence shown here is derived from an EMBL/GenBank/DDBJ whole genome shotgun (WGS) entry which is preliminary data.</text>
</comment>
<feature type="domain" description="GFO/IDH/MocA-like oxidoreductase" evidence="4">
    <location>
        <begin position="132"/>
        <end position="267"/>
    </location>
</feature>
<evidence type="ECO:0000256" key="1">
    <source>
        <dbReference type="ARBA" id="ARBA00010928"/>
    </source>
</evidence>
<dbReference type="PANTHER" id="PTHR43708">
    <property type="entry name" value="CONSERVED EXPRESSED OXIDOREDUCTASE (EUROFUNG)"/>
    <property type="match status" value="1"/>
</dbReference>
<dbReference type="Proteomes" id="UP000651482">
    <property type="component" value="Unassembled WGS sequence"/>
</dbReference>
<dbReference type="InterPro" id="IPR000683">
    <property type="entry name" value="Gfo/Idh/MocA-like_OxRdtase_N"/>
</dbReference>
<keyword evidence="6" id="KW-1185">Reference proteome</keyword>
<sequence>MSIEKMKVAVVGCGSISSVYLDSIRKHFSILDVVACTDLDLARRDACAEKYGIRGLTFDEILADPEIEMVINLTTPAAHYPITKQALLAGKHVFSEKMIAVTLEEGKELCALADEKGLRLGVAPDTFLGGAIQTARYVMETGLIGEPLSFVASLNRDYGIFGELLPHLRMKGAGIAFDMGGYYLTALANFFGPAESVAAFSRCYNPERVDRRVTNRTFGEPYTLETENVVTASLRYKNGVLGTFHMNSDSILDETVLFEIYGTDGILYVGDPNMFDSKISVKKTKGETFEFPYTHGYTEQSRGIGAAEMAWAIRGNRPHRASKEMAYHVFEMLHGILRAAKEEQIVRLESTFEQPKALPAGFIGNGFWGPTEESALV</sequence>
<dbReference type="AlphaFoldDB" id="A0A926HQN5"/>
<dbReference type="InterPro" id="IPR051317">
    <property type="entry name" value="Gfo/Idh/MocA_oxidoreduct"/>
</dbReference>
<dbReference type="InterPro" id="IPR055170">
    <property type="entry name" value="GFO_IDH_MocA-like_dom"/>
</dbReference>
<evidence type="ECO:0000313" key="5">
    <source>
        <dbReference type="EMBL" id="MBC8532924.1"/>
    </source>
</evidence>
<name>A0A926HQN5_9FIRM</name>
<comment type="similarity">
    <text evidence="1">Belongs to the Gfo/Idh/MocA family.</text>
</comment>
<gene>
    <name evidence="5" type="ORF">IAG03_02690</name>
</gene>
<evidence type="ECO:0000259" key="3">
    <source>
        <dbReference type="Pfam" id="PF01408"/>
    </source>
</evidence>
<evidence type="ECO:0000259" key="4">
    <source>
        <dbReference type="Pfam" id="PF22725"/>
    </source>
</evidence>
<dbReference type="GO" id="GO:0016491">
    <property type="term" value="F:oxidoreductase activity"/>
    <property type="evidence" value="ECO:0007669"/>
    <property type="project" value="UniProtKB-KW"/>
</dbReference>
<dbReference type="Pfam" id="PF22725">
    <property type="entry name" value="GFO_IDH_MocA_C3"/>
    <property type="match status" value="1"/>
</dbReference>
<keyword evidence="2" id="KW-0560">Oxidoreductase</keyword>
<evidence type="ECO:0000313" key="6">
    <source>
        <dbReference type="Proteomes" id="UP000651482"/>
    </source>
</evidence>
<reference evidence="5" key="1">
    <citation type="submission" date="2020-08" db="EMBL/GenBank/DDBJ databases">
        <title>Genome public.</title>
        <authorList>
            <person name="Liu C."/>
            <person name="Sun Q."/>
        </authorList>
    </citation>
    <scope>NUCLEOTIDE SEQUENCE</scope>
    <source>
        <strain evidence="5">NSJ-40</strain>
    </source>
</reference>
<feature type="domain" description="Gfo/Idh/MocA-like oxidoreductase N-terminal" evidence="3">
    <location>
        <begin position="6"/>
        <end position="122"/>
    </location>
</feature>
<dbReference type="Gene3D" id="3.40.50.720">
    <property type="entry name" value="NAD(P)-binding Rossmann-like Domain"/>
    <property type="match status" value="1"/>
</dbReference>
<dbReference type="SUPFAM" id="SSF51735">
    <property type="entry name" value="NAD(P)-binding Rossmann-fold domains"/>
    <property type="match status" value="1"/>
</dbReference>
<dbReference type="PANTHER" id="PTHR43708:SF5">
    <property type="entry name" value="CONSERVED EXPRESSED OXIDOREDUCTASE (EUROFUNG)-RELATED"/>
    <property type="match status" value="1"/>
</dbReference>
<evidence type="ECO:0000256" key="2">
    <source>
        <dbReference type="ARBA" id="ARBA00023002"/>
    </source>
</evidence>